<dbReference type="GO" id="GO:0016755">
    <property type="term" value="F:aminoacyltransferase activity"/>
    <property type="evidence" value="ECO:0007669"/>
    <property type="project" value="TreeGrafter"/>
</dbReference>
<keyword evidence="2" id="KW-1003">Cell membrane</keyword>
<feature type="domain" description="Phosphatidylglycerol lysyltransferase C-terminal" evidence="7">
    <location>
        <begin position="524"/>
        <end position="810"/>
    </location>
</feature>
<dbReference type="InterPro" id="IPR051211">
    <property type="entry name" value="PG_lysyltransferase"/>
</dbReference>
<evidence type="ECO:0000256" key="6">
    <source>
        <dbReference type="SAM" id="Phobius"/>
    </source>
</evidence>
<feature type="transmembrane region" description="Helical" evidence="6">
    <location>
        <begin position="317"/>
        <end position="338"/>
    </location>
</feature>
<evidence type="ECO:0000313" key="8">
    <source>
        <dbReference type="EMBL" id="CQR24951.1"/>
    </source>
</evidence>
<dbReference type="PANTHER" id="PTHR34697:SF2">
    <property type="entry name" value="PHOSPHATIDYLGLYCEROL LYSYLTRANSFERASE"/>
    <property type="match status" value="1"/>
</dbReference>
<dbReference type="PANTHER" id="PTHR34697">
    <property type="entry name" value="PHOSPHATIDYLGLYCEROL LYSYLTRANSFERASE"/>
    <property type="match status" value="1"/>
</dbReference>
<dbReference type="InterPro" id="IPR024320">
    <property type="entry name" value="LPG_synthase_C"/>
</dbReference>
<keyword evidence="4 6" id="KW-1133">Transmembrane helix</keyword>
<keyword evidence="8" id="KW-0436">Ligase</keyword>
<proteinExistence type="predicted"/>
<feature type="transmembrane region" description="Helical" evidence="6">
    <location>
        <begin position="432"/>
        <end position="454"/>
    </location>
</feature>
<feature type="transmembrane region" description="Helical" evidence="6">
    <location>
        <begin position="475"/>
        <end position="496"/>
    </location>
</feature>
<evidence type="ECO:0000256" key="2">
    <source>
        <dbReference type="ARBA" id="ARBA00022475"/>
    </source>
</evidence>
<feature type="transmembrane region" description="Helical" evidence="6">
    <location>
        <begin position="163"/>
        <end position="184"/>
    </location>
</feature>
<feature type="transmembrane region" description="Helical" evidence="6">
    <location>
        <begin position="230"/>
        <end position="250"/>
    </location>
</feature>
<keyword evidence="3 6" id="KW-0812">Transmembrane</keyword>
<dbReference type="Proteomes" id="UP000198604">
    <property type="component" value="Unassembled WGS sequence"/>
</dbReference>
<comment type="subcellular location">
    <subcellularLocation>
        <location evidence="1">Cell membrane</location>
        <topology evidence="1">Multi-pass membrane protein</topology>
    </subcellularLocation>
</comment>
<feature type="transmembrane region" description="Helical" evidence="6">
    <location>
        <begin position="51"/>
        <end position="73"/>
    </location>
</feature>
<evidence type="ECO:0000256" key="5">
    <source>
        <dbReference type="ARBA" id="ARBA00023136"/>
    </source>
</evidence>
<evidence type="ECO:0000256" key="1">
    <source>
        <dbReference type="ARBA" id="ARBA00004651"/>
    </source>
</evidence>
<reference evidence="9" key="1">
    <citation type="submission" date="2015-03" db="EMBL/GenBank/DDBJ databases">
        <authorList>
            <person name="Urmite Genomes"/>
        </authorList>
    </citation>
    <scope>NUCLEOTIDE SEQUENCE [LARGE SCALE GENOMIC DNA]</scope>
    <source>
        <strain evidence="9">FF10</strain>
    </source>
</reference>
<name>A0A0E4H5B7_9STRE</name>
<feature type="transmembrane region" description="Helical" evidence="6">
    <location>
        <begin position="133"/>
        <end position="151"/>
    </location>
</feature>
<dbReference type="STRING" id="1608583.BN1356_01296"/>
<dbReference type="GO" id="GO:0004812">
    <property type="term" value="F:aminoacyl-tRNA ligase activity"/>
    <property type="evidence" value="ECO:0007669"/>
    <property type="project" value="UniProtKB-KW"/>
</dbReference>
<sequence length="836" mass="95255">MEKIRKYKWLLRFVLAAIIFIMVFLDSGKFLDNLSLERVRQYLNSYGITQLLAIGLLGIISTIPSIGYDLVLSRKTKIKEKWKKIITISYAINAYNKTVSLIETIYVGLRYFFFYKKAEKKAEFPKTIDSILPFQIIGLSILAFITSLLVLSGHWTGYADRYVLIIHSFSLYFIGLLVLVNLTSFKVFEGLSMKDQLTLAATSILEWATLCSSFLLVGLVIGIDFNLLSVAILVIVASLIGILSAVPGGWGSFDLVTLAGLMSMGLSGELALTWLIVYRLGIFILPFFLATGIFFQQLVSDTKNKLAHDVGNILRSLLHKANASFIYLYGLIFIAPIVDLTEVKLVNKMTNLLFQTHLNLINNFLSIAIGILYVFIGRLVFCKQEKALNILIPSSLVTVLYLLVNGGGWWSILPHILMIALTYLTQKQHFRIQFLYAWEDLTVDLIIISLVSIINFNQIGKDIMRKPQLSISISLIYIVLFIFFMILLLKALLSYLKSDQDNLKLKTDTLTFIDFKIKYGTSLEGNLYFTGDKSIFYYENERGEKTIAFQYAIEGNKLLVLSEPFGLESDQHAALEAFIEISDRLSYQPVFYEVGEKTTLKLHDYGYHFLKLGELALVAAQKFSLQGHGMKNQRYVLSRFEKDGLSFQVLKAPHKEETLAKLKEISDKWLGSRKEMGYSLGFFQRDYLQACDLAIVTNSDGRIIAFANLLRDELGQKLGIDLMRFDKNSSPNATMDFMFIKLFLYAQKEGYHFFSLGMAPLSNVGLKPTAPILERFVHLVYKYGNKFYSFSGLRRYKAKYASKWLPHYISYSPHSWLIYDIIALLIVSKRPVDNEF</sequence>
<keyword evidence="9" id="KW-1185">Reference proteome</keyword>
<dbReference type="EMBL" id="CTEN01000003">
    <property type="protein sequence ID" value="CQR24951.1"/>
    <property type="molecule type" value="Genomic_DNA"/>
</dbReference>
<evidence type="ECO:0000313" key="9">
    <source>
        <dbReference type="Proteomes" id="UP000198604"/>
    </source>
</evidence>
<dbReference type="GO" id="GO:0005886">
    <property type="term" value="C:plasma membrane"/>
    <property type="evidence" value="ECO:0007669"/>
    <property type="project" value="UniProtKB-SubCell"/>
</dbReference>
<gene>
    <name evidence="8" type="ORF">BN1356_01296</name>
</gene>
<dbReference type="RefSeq" id="WP_093650560.1">
    <property type="nucleotide sequence ID" value="NZ_CTEN01000003.1"/>
</dbReference>
<feature type="transmembrane region" description="Helical" evidence="6">
    <location>
        <begin position="94"/>
        <end position="113"/>
    </location>
</feature>
<dbReference type="InterPro" id="IPR016181">
    <property type="entry name" value="Acyl_CoA_acyltransferase"/>
</dbReference>
<feature type="transmembrane region" description="Helical" evidence="6">
    <location>
        <begin position="358"/>
        <end position="376"/>
    </location>
</feature>
<dbReference type="OrthoDB" id="145485at2"/>
<dbReference type="NCBIfam" id="NF033480">
    <property type="entry name" value="bifunc_MprF"/>
    <property type="match status" value="1"/>
</dbReference>
<dbReference type="SUPFAM" id="SSF55729">
    <property type="entry name" value="Acyl-CoA N-acyltransferases (Nat)"/>
    <property type="match status" value="1"/>
</dbReference>
<evidence type="ECO:0000256" key="4">
    <source>
        <dbReference type="ARBA" id="ARBA00022989"/>
    </source>
</evidence>
<evidence type="ECO:0000259" key="7">
    <source>
        <dbReference type="Pfam" id="PF09924"/>
    </source>
</evidence>
<feature type="transmembrane region" description="Helical" evidence="6">
    <location>
        <begin position="388"/>
        <end position="412"/>
    </location>
</feature>
<evidence type="ECO:0000256" key="3">
    <source>
        <dbReference type="ARBA" id="ARBA00022692"/>
    </source>
</evidence>
<dbReference type="GO" id="GO:0055091">
    <property type="term" value="P:phospholipid homeostasis"/>
    <property type="evidence" value="ECO:0007669"/>
    <property type="project" value="TreeGrafter"/>
</dbReference>
<feature type="transmembrane region" description="Helical" evidence="6">
    <location>
        <begin position="270"/>
        <end position="296"/>
    </location>
</feature>
<dbReference type="AlphaFoldDB" id="A0A0E4H5B7"/>
<protein>
    <submittedName>
        <fullName evidence="8">Lysyl-tRNA synthetase (Class II)</fullName>
    </submittedName>
</protein>
<accession>A0A0E4H5B7</accession>
<feature type="transmembrane region" description="Helical" evidence="6">
    <location>
        <begin position="9"/>
        <end position="31"/>
    </location>
</feature>
<keyword evidence="8" id="KW-0030">Aminoacyl-tRNA synthetase</keyword>
<organism evidence="8 9">
    <name type="scientific">Streptococcus varani</name>
    <dbReference type="NCBI Taxonomy" id="1608583"/>
    <lineage>
        <taxon>Bacteria</taxon>
        <taxon>Bacillati</taxon>
        <taxon>Bacillota</taxon>
        <taxon>Bacilli</taxon>
        <taxon>Lactobacillales</taxon>
        <taxon>Streptococcaceae</taxon>
        <taxon>Streptococcus</taxon>
    </lineage>
</organism>
<feature type="transmembrane region" description="Helical" evidence="6">
    <location>
        <begin position="204"/>
        <end position="223"/>
    </location>
</feature>
<keyword evidence="5 6" id="KW-0472">Membrane</keyword>
<dbReference type="Pfam" id="PF09924">
    <property type="entry name" value="LPG_synthase_C"/>
    <property type="match status" value="1"/>
</dbReference>